<gene>
    <name evidence="2" type="ORF">ASN_1952</name>
</gene>
<dbReference type="KEGG" id="asz:ASN_1952"/>
<dbReference type="GO" id="GO:0003677">
    <property type="term" value="F:DNA binding"/>
    <property type="evidence" value="ECO:0007669"/>
    <property type="project" value="InterPro"/>
</dbReference>
<organism evidence="2 3">
    <name type="scientific">Acetobacter senegalensis</name>
    <dbReference type="NCBI Taxonomy" id="446692"/>
    <lineage>
        <taxon>Bacteria</taxon>
        <taxon>Pseudomonadati</taxon>
        <taxon>Pseudomonadota</taxon>
        <taxon>Alphaproteobacteria</taxon>
        <taxon>Acetobacterales</taxon>
        <taxon>Acetobacteraceae</taxon>
        <taxon>Acetobacter</taxon>
    </lineage>
</organism>
<dbReference type="AlphaFoldDB" id="A0A0U5B9P3"/>
<dbReference type="SUPFAM" id="SSF51306">
    <property type="entry name" value="LexA/Signal peptidase"/>
    <property type="match status" value="1"/>
</dbReference>
<evidence type="ECO:0000259" key="1">
    <source>
        <dbReference type="PROSITE" id="PS50943"/>
    </source>
</evidence>
<proteinExistence type="predicted"/>
<dbReference type="Pfam" id="PF00717">
    <property type="entry name" value="Peptidase_S24"/>
    <property type="match status" value="1"/>
</dbReference>
<dbReference type="InterPro" id="IPR010982">
    <property type="entry name" value="Lambda_DNA-bd_dom_sf"/>
</dbReference>
<sequence length="216" mass="23456">MRKVSLDAGLSESGVKHIIYGSSVSPRMSTLERIASVLGVSVAEIVGEQSFSAAEPMPLLRVPVIGKVQAGVWQDALEVPFAERYAISIPNVGDYPGLPRYGLKVVGDSMNRVFPEGTIVIVINFYDLARPPRHGEYVVAERRSPGSDCFEATVKAVQIRDDGRIFLWPKSTDPNFQAPIEVDNGGWEDGDGWGVPDVIIKGLVVAVYQVPTIATF</sequence>
<keyword evidence="3" id="KW-1185">Reference proteome</keyword>
<dbReference type="PATRIC" id="fig|446692.3.peg.2001"/>
<dbReference type="InterPro" id="IPR036286">
    <property type="entry name" value="LexA/Signal_pep-like_sf"/>
</dbReference>
<dbReference type="EMBL" id="LN606600">
    <property type="protein sequence ID" value="CEF41267.1"/>
    <property type="molecule type" value="Genomic_DNA"/>
</dbReference>
<dbReference type="InterPro" id="IPR001387">
    <property type="entry name" value="Cro/C1-type_HTH"/>
</dbReference>
<feature type="domain" description="HTH cro/C1-type" evidence="1">
    <location>
        <begin position="8"/>
        <end position="45"/>
    </location>
</feature>
<evidence type="ECO:0000313" key="2">
    <source>
        <dbReference type="EMBL" id="CEF41267.1"/>
    </source>
</evidence>
<evidence type="ECO:0000313" key="3">
    <source>
        <dbReference type="Proteomes" id="UP000056109"/>
    </source>
</evidence>
<reference evidence="3" key="1">
    <citation type="submission" date="2014-09" db="EMBL/GenBank/DDBJ databases">
        <authorList>
            <person name="Illeghems K.G."/>
        </authorList>
    </citation>
    <scope>NUCLEOTIDE SEQUENCE [LARGE SCALE GENOMIC DNA]</scope>
    <source>
        <strain evidence="3">108B</strain>
    </source>
</reference>
<dbReference type="PROSITE" id="PS50943">
    <property type="entry name" value="HTH_CROC1"/>
    <property type="match status" value="1"/>
</dbReference>
<dbReference type="SUPFAM" id="SSF47413">
    <property type="entry name" value="lambda repressor-like DNA-binding domains"/>
    <property type="match status" value="1"/>
</dbReference>
<dbReference type="InterPro" id="IPR015927">
    <property type="entry name" value="Peptidase_S24_S26A/B/C"/>
</dbReference>
<name>A0A0U5B9P3_9PROT</name>
<dbReference type="Proteomes" id="UP000056109">
    <property type="component" value="Chromosome I"/>
</dbReference>
<protein>
    <recommendedName>
        <fullName evidence="1">HTH cro/C1-type domain-containing protein</fullName>
    </recommendedName>
</protein>
<dbReference type="CDD" id="cd06529">
    <property type="entry name" value="S24_LexA-like"/>
    <property type="match status" value="1"/>
</dbReference>
<dbReference type="CDD" id="cd00093">
    <property type="entry name" value="HTH_XRE"/>
    <property type="match status" value="1"/>
</dbReference>
<accession>A0A0U5B9P3</accession>
<dbReference type="InterPro" id="IPR039418">
    <property type="entry name" value="LexA-like"/>
</dbReference>
<dbReference type="Gene3D" id="2.10.109.10">
    <property type="entry name" value="Umud Fragment, subunit A"/>
    <property type="match status" value="1"/>
</dbReference>
<dbReference type="Gene3D" id="1.10.260.40">
    <property type="entry name" value="lambda repressor-like DNA-binding domains"/>
    <property type="match status" value="1"/>
</dbReference>